<keyword evidence="2" id="KW-1185">Reference proteome</keyword>
<organism evidence="1 2">
    <name type="scientific">Parelaphostrongylus tenuis</name>
    <name type="common">Meningeal worm</name>
    <dbReference type="NCBI Taxonomy" id="148309"/>
    <lineage>
        <taxon>Eukaryota</taxon>
        <taxon>Metazoa</taxon>
        <taxon>Ecdysozoa</taxon>
        <taxon>Nematoda</taxon>
        <taxon>Chromadorea</taxon>
        <taxon>Rhabditida</taxon>
        <taxon>Rhabditina</taxon>
        <taxon>Rhabditomorpha</taxon>
        <taxon>Strongyloidea</taxon>
        <taxon>Metastrongylidae</taxon>
        <taxon>Parelaphostrongylus</taxon>
    </lineage>
</organism>
<dbReference type="Proteomes" id="UP001196413">
    <property type="component" value="Unassembled WGS sequence"/>
</dbReference>
<gene>
    <name evidence="1" type="ORF">KIN20_037966</name>
</gene>
<comment type="caution">
    <text evidence="1">The sequence shown here is derived from an EMBL/GenBank/DDBJ whole genome shotgun (WGS) entry which is preliminary data.</text>
</comment>
<accession>A0AAD5RIB1</accession>
<evidence type="ECO:0000313" key="1">
    <source>
        <dbReference type="EMBL" id="KAJ1374864.1"/>
    </source>
</evidence>
<name>A0AAD5RIB1_PARTN</name>
<evidence type="ECO:0000313" key="2">
    <source>
        <dbReference type="Proteomes" id="UP001196413"/>
    </source>
</evidence>
<dbReference type="AlphaFoldDB" id="A0AAD5RIB1"/>
<protein>
    <submittedName>
        <fullName evidence="1">Uncharacterized protein</fullName>
    </submittedName>
</protein>
<dbReference type="EMBL" id="JAHQIW010007493">
    <property type="protein sequence ID" value="KAJ1374864.1"/>
    <property type="molecule type" value="Genomic_DNA"/>
</dbReference>
<reference evidence="1" key="1">
    <citation type="submission" date="2021-06" db="EMBL/GenBank/DDBJ databases">
        <title>Parelaphostrongylus tenuis whole genome reference sequence.</title>
        <authorList>
            <person name="Garwood T.J."/>
            <person name="Larsen P.A."/>
            <person name="Fountain-Jones N.M."/>
            <person name="Garbe J.R."/>
            <person name="Macchietto M.G."/>
            <person name="Kania S.A."/>
            <person name="Gerhold R.W."/>
            <person name="Richards J.E."/>
            <person name="Wolf T.M."/>
        </authorList>
    </citation>
    <scope>NUCLEOTIDE SEQUENCE</scope>
    <source>
        <strain evidence="1">MNPRO001-30</strain>
        <tissue evidence="1">Meninges</tissue>
    </source>
</reference>
<sequence>MHERASGGTAIRKDEQILGSDSWPLCSSYESQKPTCRNCARRERKRPTLFKSTGHKLASVYGDVE</sequence>
<proteinExistence type="predicted"/>